<accession>X1TGN6</accession>
<protein>
    <recommendedName>
        <fullName evidence="3">SSD domain-containing protein</fullName>
    </recommendedName>
</protein>
<evidence type="ECO:0000313" key="2">
    <source>
        <dbReference type="EMBL" id="GAI86755.1"/>
    </source>
</evidence>
<dbReference type="AlphaFoldDB" id="X1TGN6"/>
<dbReference type="Gene3D" id="1.20.1640.10">
    <property type="entry name" value="Multidrug efflux transporter AcrB transmembrane domain"/>
    <property type="match status" value="2"/>
</dbReference>
<proteinExistence type="predicted"/>
<evidence type="ECO:0008006" key="3">
    <source>
        <dbReference type="Google" id="ProtNLM"/>
    </source>
</evidence>
<reference evidence="2" key="1">
    <citation type="journal article" date="2014" name="Front. Microbiol.">
        <title>High frequency of phylogenetically diverse reductive dehalogenase-homologous genes in deep subseafloor sedimentary metagenomes.</title>
        <authorList>
            <person name="Kawai M."/>
            <person name="Futagami T."/>
            <person name="Toyoda A."/>
            <person name="Takaki Y."/>
            <person name="Nishi S."/>
            <person name="Hori S."/>
            <person name="Arai W."/>
            <person name="Tsubouchi T."/>
            <person name="Morono Y."/>
            <person name="Uchiyama I."/>
            <person name="Ito T."/>
            <person name="Fujiyama A."/>
            <person name="Inagaki F."/>
            <person name="Takami H."/>
        </authorList>
    </citation>
    <scope>NUCLEOTIDE SEQUENCE</scope>
    <source>
        <strain evidence="2">Expedition CK06-06</strain>
    </source>
</reference>
<dbReference type="Gene3D" id="3.30.70.1430">
    <property type="entry name" value="Multidrug efflux transporter AcrB pore domain"/>
    <property type="match status" value="1"/>
</dbReference>
<keyword evidence="1" id="KW-0472">Membrane</keyword>
<evidence type="ECO:0000256" key="1">
    <source>
        <dbReference type="SAM" id="Phobius"/>
    </source>
</evidence>
<feature type="non-terminal residue" evidence="2">
    <location>
        <position position="340"/>
    </location>
</feature>
<feature type="transmembrane region" description="Helical" evidence="1">
    <location>
        <begin position="104"/>
        <end position="129"/>
    </location>
</feature>
<organism evidence="2">
    <name type="scientific">marine sediment metagenome</name>
    <dbReference type="NCBI Taxonomy" id="412755"/>
    <lineage>
        <taxon>unclassified sequences</taxon>
        <taxon>metagenomes</taxon>
        <taxon>ecological metagenomes</taxon>
    </lineage>
</organism>
<feature type="non-terminal residue" evidence="2">
    <location>
        <position position="1"/>
    </location>
</feature>
<dbReference type="SUPFAM" id="SSF82866">
    <property type="entry name" value="Multidrug efflux transporter AcrB transmembrane domain"/>
    <property type="match status" value="1"/>
</dbReference>
<feature type="transmembrane region" description="Helical" evidence="1">
    <location>
        <begin position="52"/>
        <end position="72"/>
    </location>
</feature>
<gene>
    <name evidence="2" type="ORF">S12H4_17743</name>
</gene>
<dbReference type="EMBL" id="BARW01008704">
    <property type="protein sequence ID" value="GAI86755.1"/>
    <property type="molecule type" value="Genomic_DNA"/>
</dbReference>
<dbReference type="GO" id="GO:0005886">
    <property type="term" value="C:plasma membrane"/>
    <property type="evidence" value="ECO:0007669"/>
    <property type="project" value="TreeGrafter"/>
</dbReference>
<dbReference type="Pfam" id="PF00873">
    <property type="entry name" value="ACR_tran"/>
    <property type="match status" value="1"/>
</dbReference>
<dbReference type="PANTHER" id="PTHR32063">
    <property type="match status" value="1"/>
</dbReference>
<feature type="transmembrane region" description="Helical" evidence="1">
    <location>
        <begin position="78"/>
        <end position="97"/>
    </location>
</feature>
<sequence length="340" mass="37824">VLGIVKKANADIMTTVDNIKNLLKNDKELASEKFDIRVVSDGSLSINALLKVVESNAIIGFILVIFVLLIFLDFRTSFWTAFGLPISMLIVMAFMYLTGYTLNMLSLCAMIMVLGMLVDDGIVIAENVYAKKRSGMSPIEATTGGTLEVIPPVVASHITTIVAFLPTLMITGRMGKFIAVFPIVVTVMLIASFFEAIFILPSHLAHSKIAFKKGKDWFEPITRFYERILKKVLKWRYLVVVVFIGILIGAIFISRDTIKNFVLFYDDSAEKININLDAPKGTSLEAMADLTSEVEDRVQKIIPEELLISSMASIGKHYKRQISAEKYENWATVGIALIPK</sequence>
<feature type="transmembrane region" description="Helical" evidence="1">
    <location>
        <begin position="149"/>
        <end position="170"/>
    </location>
</feature>
<keyword evidence="1" id="KW-0812">Transmembrane</keyword>
<dbReference type="GO" id="GO:0042910">
    <property type="term" value="F:xenobiotic transmembrane transporter activity"/>
    <property type="evidence" value="ECO:0007669"/>
    <property type="project" value="TreeGrafter"/>
</dbReference>
<keyword evidence="1" id="KW-1133">Transmembrane helix</keyword>
<comment type="caution">
    <text evidence="2">The sequence shown here is derived from an EMBL/GenBank/DDBJ whole genome shotgun (WGS) entry which is preliminary data.</text>
</comment>
<dbReference type="PRINTS" id="PR00702">
    <property type="entry name" value="ACRIFLAVINRP"/>
</dbReference>
<name>X1TGN6_9ZZZZ</name>
<dbReference type="PANTHER" id="PTHR32063:SF33">
    <property type="entry name" value="RND SUPERFAMILY EFFLUX PUMP PERMEASE COMPONENT"/>
    <property type="match status" value="1"/>
</dbReference>
<dbReference type="InterPro" id="IPR001036">
    <property type="entry name" value="Acrflvin-R"/>
</dbReference>
<dbReference type="Gene3D" id="3.30.70.1320">
    <property type="entry name" value="Multidrug efflux transporter AcrB pore domain like"/>
    <property type="match status" value="1"/>
</dbReference>
<feature type="transmembrane region" description="Helical" evidence="1">
    <location>
        <begin position="177"/>
        <end position="200"/>
    </location>
</feature>
<feature type="transmembrane region" description="Helical" evidence="1">
    <location>
        <begin position="235"/>
        <end position="253"/>
    </location>
</feature>